<comment type="cofactor">
    <cofactor evidence="1">
        <name>Zn(2+)</name>
        <dbReference type="ChEBI" id="CHEBI:29105"/>
    </cofactor>
</comment>
<dbReference type="InterPro" id="IPR015517">
    <property type="entry name" value="dCMP_deaminase-rel"/>
</dbReference>
<dbReference type="InterPro" id="IPR016192">
    <property type="entry name" value="APOBEC/CMP_deaminase_Zn-bd"/>
</dbReference>
<dbReference type="GO" id="GO:0004132">
    <property type="term" value="F:dCMP deaminase activity"/>
    <property type="evidence" value="ECO:0007669"/>
    <property type="project" value="TreeGrafter"/>
</dbReference>
<accession>B8DJF6</accession>
<keyword evidence="5" id="KW-0862">Zinc</keyword>
<dbReference type="HOGENOM" id="CLU_047993_2_2_7"/>
<evidence type="ECO:0000256" key="1">
    <source>
        <dbReference type="ARBA" id="ARBA00001947"/>
    </source>
</evidence>
<dbReference type="GO" id="GO:0005737">
    <property type="term" value="C:cytoplasm"/>
    <property type="evidence" value="ECO:0007669"/>
    <property type="project" value="TreeGrafter"/>
</dbReference>
<dbReference type="EMBL" id="CP001197">
    <property type="protein sequence ID" value="ACL10033.1"/>
    <property type="molecule type" value="Genomic_DNA"/>
</dbReference>
<dbReference type="PANTHER" id="PTHR11086">
    <property type="entry name" value="DEOXYCYTIDYLATE DEAMINASE-RELATED"/>
    <property type="match status" value="1"/>
</dbReference>
<dbReference type="eggNOG" id="COG2131">
    <property type="taxonomic scope" value="Bacteria"/>
</dbReference>
<keyword evidence="4" id="KW-0378">Hydrolase</keyword>
<organism evidence="7">
    <name type="scientific">Nitratidesulfovibrio vulgaris (strain DSM 19637 / Miyazaki F)</name>
    <name type="common">Desulfovibrio vulgaris</name>
    <dbReference type="NCBI Taxonomy" id="883"/>
    <lineage>
        <taxon>Bacteria</taxon>
        <taxon>Pseudomonadati</taxon>
        <taxon>Thermodesulfobacteriota</taxon>
        <taxon>Desulfovibrionia</taxon>
        <taxon>Desulfovibrionales</taxon>
        <taxon>Desulfovibrionaceae</taxon>
        <taxon>Nitratidesulfovibrio</taxon>
    </lineage>
</organism>
<proteinExistence type="inferred from homology"/>
<dbReference type="InterPro" id="IPR035105">
    <property type="entry name" value="Deoxycytidylate_deaminase_dom"/>
</dbReference>
<dbReference type="Gene3D" id="3.40.140.10">
    <property type="entry name" value="Cytidine Deaminase, domain 2"/>
    <property type="match status" value="1"/>
</dbReference>
<comment type="similarity">
    <text evidence="2">Belongs to the cytidine and deoxycytidylate deaminase family.</text>
</comment>
<dbReference type="PANTHER" id="PTHR11086:SF18">
    <property type="entry name" value="DEOXYCYTIDYLATE DEAMINASE"/>
    <property type="match status" value="1"/>
</dbReference>
<dbReference type="STRING" id="883.DvMF_3096"/>
<gene>
    <name evidence="7" type="ordered locus">DvMF_3096</name>
</gene>
<dbReference type="InterPro" id="IPR002125">
    <property type="entry name" value="CMP_dCMP_dom"/>
</dbReference>
<sequence>MSALSRLPWPQYFMEITYLVAERSTCTRRKVGAIAVKDKRILATGYNGAPSGVAHCLDVGCLRTQLGVPSGQRHEICRGLHAEQNVIVQAAIHGISLAGSEIYCTTQPCLICTKMLINCGVTAIRYAESYPDQLAEDMLRESGVRYEVLPFTPRTGSPCLPPDAPAPDHGGGCGGGCACGGR</sequence>
<dbReference type="Pfam" id="PF00383">
    <property type="entry name" value="dCMP_cyt_deam_1"/>
    <property type="match status" value="1"/>
</dbReference>
<reference evidence="7" key="1">
    <citation type="submission" date="2008-10" db="EMBL/GenBank/DDBJ databases">
        <title>Complete sequence of Desulfovibrio vulgaris str. 'Miyazaki F'.</title>
        <authorList>
            <person name="Lucas S."/>
            <person name="Copeland A."/>
            <person name="Lapidus A."/>
            <person name="Glavina del Rio T."/>
            <person name="Dalin E."/>
            <person name="Tice H."/>
            <person name="Bruce D."/>
            <person name="Goodwin L."/>
            <person name="Pitluck S."/>
            <person name="Sims D."/>
            <person name="Brettin T."/>
            <person name="Detter J.C."/>
            <person name="Han C."/>
            <person name="Larimer F."/>
            <person name="Land M."/>
            <person name="Hauser L."/>
            <person name="Kyrpides N."/>
            <person name="Mikhailova N."/>
            <person name="Hazen T.C."/>
            <person name="Richardson P."/>
        </authorList>
    </citation>
    <scope>NUCLEOTIDE SEQUENCE</scope>
    <source>
        <strain evidence="7">Miyazaki F</strain>
    </source>
</reference>
<dbReference type="CDD" id="cd01286">
    <property type="entry name" value="deoxycytidylate_deaminase"/>
    <property type="match status" value="1"/>
</dbReference>
<evidence type="ECO:0000256" key="3">
    <source>
        <dbReference type="ARBA" id="ARBA00022723"/>
    </source>
</evidence>
<keyword evidence="3" id="KW-0479">Metal-binding</keyword>
<evidence type="ECO:0000256" key="2">
    <source>
        <dbReference type="ARBA" id="ARBA00006576"/>
    </source>
</evidence>
<dbReference type="InterPro" id="IPR016193">
    <property type="entry name" value="Cytidine_deaminase-like"/>
</dbReference>
<dbReference type="PROSITE" id="PS51747">
    <property type="entry name" value="CYT_DCMP_DEAMINASES_2"/>
    <property type="match status" value="1"/>
</dbReference>
<name>B8DJF6_NITV9</name>
<dbReference type="PROSITE" id="PS00903">
    <property type="entry name" value="CYT_DCMP_DEAMINASES_1"/>
    <property type="match status" value="1"/>
</dbReference>
<dbReference type="GO" id="GO:0008270">
    <property type="term" value="F:zinc ion binding"/>
    <property type="evidence" value="ECO:0007669"/>
    <property type="project" value="InterPro"/>
</dbReference>
<feature type="domain" description="CMP/dCMP-type deaminase" evidence="6">
    <location>
        <begin position="8"/>
        <end position="146"/>
    </location>
</feature>
<evidence type="ECO:0000259" key="6">
    <source>
        <dbReference type="PROSITE" id="PS51747"/>
    </source>
</evidence>
<evidence type="ECO:0000256" key="5">
    <source>
        <dbReference type="ARBA" id="ARBA00022833"/>
    </source>
</evidence>
<dbReference type="KEGG" id="dvm:DvMF_3096"/>
<dbReference type="AlphaFoldDB" id="B8DJF6"/>
<evidence type="ECO:0000313" key="7">
    <source>
        <dbReference type="EMBL" id="ACL10033.1"/>
    </source>
</evidence>
<evidence type="ECO:0000256" key="4">
    <source>
        <dbReference type="ARBA" id="ARBA00022801"/>
    </source>
</evidence>
<protein>
    <submittedName>
        <fullName evidence="7">CMP/dCMP deaminase zinc-binding</fullName>
    </submittedName>
</protein>
<dbReference type="SUPFAM" id="SSF53927">
    <property type="entry name" value="Cytidine deaminase-like"/>
    <property type="match status" value="1"/>
</dbReference>